<dbReference type="GeneID" id="110202305"/>
<evidence type="ECO:0000313" key="2">
    <source>
        <dbReference type="Proteomes" id="UP000515140"/>
    </source>
</evidence>
<feature type="compositionally biased region" description="Polar residues" evidence="1">
    <location>
        <begin position="549"/>
        <end position="569"/>
    </location>
</feature>
<dbReference type="PANTHER" id="PTHR35825:SF2">
    <property type="entry name" value="CASEIN KINASE II SUBUNIT ALPHA'-INTERACTING PROTEIN"/>
    <property type="match status" value="1"/>
</dbReference>
<feature type="compositionally biased region" description="Polar residues" evidence="1">
    <location>
        <begin position="210"/>
        <end position="219"/>
    </location>
</feature>
<keyword evidence="2" id="KW-1185">Reference proteome</keyword>
<sequence length="810" mass="90352">MERRFRTYAKASSLVQIPQKALPYKTQSVLIPCPPHRIALLSKQDHQSQAEKMVCLRHQFSPHRSSPVCHKTEPLKNHNDKIKNKYELPTPPHPDHHGIHIITAELKCKTTASVDLFQWGEELTSPKQKFSPTVVPRGQAEAKHGPHYKVKHNLGSKQQTKAKLPPQHHPKNQATFLPFICQPGRTPPHYQSPTKYLLINIHTGPDWQPTPATTRQMNIRSDPDYQDTPVTPRPMNTGPNYQPTPATIRLMKTRPGPDYQTTSATPRPMNTGPGPNYQPTSAPPMNTGPGPDYQPTSAIPINTGPDYQPTSAPPMNTGLDYQPTSAPPMNTGPDYEPISAPPMNTGPGPDYQPISAPPMNTGPDPDYQPISAPPMNTGPGPDYQLTPAIPMNTGPDYQPISAPAMNTGPGPDYQPTPAIPMNTGPDYQPMSATPRLMNTRSGLDYETISATTRLMNTGPDYQTTPATPRPLNIHPGPDCQTIPTILRYEHHSKAPPDPDAQDIPPPGIYHQAQMPLDKEDYGILLRLLSNQVKDPTSQYYQKMNPPSPIQHTETPTSDYNQAEDTPSSDQPDEAQPGNQHQTQTEQNRDTPRCLNDIKPFTIEGLITLSTQVVDKIISSIPEEKIKRDIYNQVRLWQMRGCPRPTHWPERYMSASYTICLICASWIPNGCPHVHGMKCSSLAQLLAVPTPLPDSEKMNMRFYLKVPQQKPNTISTVTDYPSSKAMPSSPSPDFPSCRKADSVPLVLPKLTWLDFILARHYQQKEEKSCPGQKPPELPLTSKTNIEEKMPMRKGTQFKSLLEKFQSRRKLN</sequence>
<gene>
    <name evidence="3" type="primary">LOC110202305</name>
</gene>
<protein>
    <submittedName>
        <fullName evidence="3">Extensin-like isoform X3</fullName>
    </submittedName>
</protein>
<dbReference type="InterPro" id="IPR038954">
    <property type="entry name" value="CSNKA2IP"/>
</dbReference>
<name>A0A6P5JSK4_PHACI</name>
<feature type="compositionally biased region" description="Polar residues" evidence="1">
    <location>
        <begin position="576"/>
        <end position="585"/>
    </location>
</feature>
<feature type="region of interest" description="Disordered" evidence="1">
    <location>
        <begin position="207"/>
        <end position="353"/>
    </location>
</feature>
<organism evidence="2 3">
    <name type="scientific">Phascolarctos cinereus</name>
    <name type="common">Koala</name>
    <dbReference type="NCBI Taxonomy" id="38626"/>
    <lineage>
        <taxon>Eukaryota</taxon>
        <taxon>Metazoa</taxon>
        <taxon>Chordata</taxon>
        <taxon>Craniata</taxon>
        <taxon>Vertebrata</taxon>
        <taxon>Euteleostomi</taxon>
        <taxon>Mammalia</taxon>
        <taxon>Metatheria</taxon>
        <taxon>Diprotodontia</taxon>
        <taxon>Phascolarctidae</taxon>
        <taxon>Phascolarctos</taxon>
    </lineage>
</organism>
<feature type="region of interest" description="Disordered" evidence="1">
    <location>
        <begin position="490"/>
        <end position="509"/>
    </location>
</feature>
<feature type="compositionally biased region" description="Pro residues" evidence="1">
    <location>
        <begin position="497"/>
        <end position="507"/>
    </location>
</feature>
<evidence type="ECO:0000313" key="3">
    <source>
        <dbReference type="RefSeq" id="XP_020833984.1"/>
    </source>
</evidence>
<dbReference type="AlphaFoldDB" id="A0A6P5JSK4"/>
<dbReference type="RefSeq" id="XP_020833984.1">
    <property type="nucleotide sequence ID" value="XM_020978325.1"/>
</dbReference>
<feature type="region of interest" description="Disordered" evidence="1">
    <location>
        <begin position="764"/>
        <end position="810"/>
    </location>
</feature>
<evidence type="ECO:0000256" key="1">
    <source>
        <dbReference type="SAM" id="MobiDB-lite"/>
    </source>
</evidence>
<feature type="region of interest" description="Disordered" evidence="1">
    <location>
        <begin position="537"/>
        <end position="594"/>
    </location>
</feature>
<reference evidence="3" key="1">
    <citation type="submission" date="2025-08" db="UniProtKB">
        <authorList>
            <consortium name="RefSeq"/>
        </authorList>
    </citation>
    <scope>IDENTIFICATION</scope>
    <source>
        <tissue evidence="3">Spleen</tissue>
    </source>
</reference>
<dbReference type="PANTHER" id="PTHR35825">
    <property type="entry name" value="CASEIN KINASE II SUBUNIT ALPHA PRIME-INTERACTING PROTEIN"/>
    <property type="match status" value="1"/>
</dbReference>
<dbReference type="Proteomes" id="UP000515140">
    <property type="component" value="Unplaced"/>
</dbReference>
<proteinExistence type="predicted"/>
<accession>A0A6P5JSK4</accession>